<dbReference type="STRING" id="1193518.BN13_80031"/>
<evidence type="ECO:0000313" key="2">
    <source>
        <dbReference type="Proteomes" id="UP000035720"/>
    </source>
</evidence>
<dbReference type="EMBL" id="CAJC01000194">
    <property type="protein sequence ID" value="CCI54662.1"/>
    <property type="molecule type" value="Genomic_DNA"/>
</dbReference>
<comment type="caution">
    <text evidence="1">The sequence shown here is derived from an EMBL/GenBank/DDBJ whole genome shotgun (WGS) entry which is preliminary data.</text>
</comment>
<gene>
    <name evidence="1" type="ORF">BN13_80031</name>
</gene>
<protein>
    <submittedName>
        <fullName evidence="1">Uncharacterized protein</fullName>
    </submittedName>
</protein>
<organism evidence="1 2">
    <name type="scientific">Nostocoides jenkinsii Ben 74</name>
    <dbReference type="NCBI Taxonomy" id="1193518"/>
    <lineage>
        <taxon>Bacteria</taxon>
        <taxon>Bacillati</taxon>
        <taxon>Actinomycetota</taxon>
        <taxon>Actinomycetes</taxon>
        <taxon>Micrococcales</taxon>
        <taxon>Intrasporangiaceae</taxon>
        <taxon>Nostocoides</taxon>
    </lineage>
</organism>
<name>A0A077MGP9_9MICO</name>
<keyword evidence="2" id="KW-1185">Reference proteome</keyword>
<dbReference type="AlphaFoldDB" id="A0A077MGP9"/>
<accession>A0A077MGP9</accession>
<proteinExistence type="predicted"/>
<evidence type="ECO:0000313" key="1">
    <source>
        <dbReference type="EMBL" id="CCI54662.1"/>
    </source>
</evidence>
<sequence>MWGAVPDESLELVYEGSSPSNPARGVWRNW</sequence>
<dbReference type="Proteomes" id="UP000035720">
    <property type="component" value="Unassembled WGS sequence"/>
</dbReference>
<reference evidence="1 2" key="1">
    <citation type="journal article" date="2013" name="ISME J.">
        <title>A metabolic model for members of the genus Tetrasphaera involved in enhanced biological phosphorus removal.</title>
        <authorList>
            <person name="Kristiansen R."/>
            <person name="Nguyen H.T.T."/>
            <person name="Saunders A.M."/>
            <person name="Nielsen J.L."/>
            <person name="Wimmer R."/>
            <person name="Le V.Q."/>
            <person name="McIlroy S.J."/>
            <person name="Petrovski S."/>
            <person name="Seviour R.J."/>
            <person name="Calteau A."/>
            <person name="Nielsen K.L."/>
            <person name="Nielsen P.H."/>
        </authorList>
    </citation>
    <scope>NUCLEOTIDE SEQUENCE [LARGE SCALE GENOMIC DNA]</scope>
    <source>
        <strain evidence="1 2">Ben 74</strain>
    </source>
</reference>